<feature type="compositionally biased region" description="Low complexity" evidence="1">
    <location>
        <begin position="136"/>
        <end position="145"/>
    </location>
</feature>
<dbReference type="Proteomes" id="UP001219525">
    <property type="component" value="Unassembled WGS sequence"/>
</dbReference>
<dbReference type="AlphaFoldDB" id="A0AAD6YWQ3"/>
<feature type="compositionally biased region" description="Basic and acidic residues" evidence="1">
    <location>
        <begin position="348"/>
        <end position="360"/>
    </location>
</feature>
<feature type="compositionally biased region" description="Low complexity" evidence="1">
    <location>
        <begin position="631"/>
        <end position="642"/>
    </location>
</feature>
<evidence type="ECO:0000256" key="1">
    <source>
        <dbReference type="SAM" id="MobiDB-lite"/>
    </source>
</evidence>
<reference evidence="2" key="1">
    <citation type="submission" date="2023-03" db="EMBL/GenBank/DDBJ databases">
        <title>Massive genome expansion in bonnet fungi (Mycena s.s.) driven by repeated elements and novel gene families across ecological guilds.</title>
        <authorList>
            <consortium name="Lawrence Berkeley National Laboratory"/>
            <person name="Harder C.B."/>
            <person name="Miyauchi S."/>
            <person name="Viragh M."/>
            <person name="Kuo A."/>
            <person name="Thoen E."/>
            <person name="Andreopoulos B."/>
            <person name="Lu D."/>
            <person name="Skrede I."/>
            <person name="Drula E."/>
            <person name="Henrissat B."/>
            <person name="Morin E."/>
            <person name="Kohler A."/>
            <person name="Barry K."/>
            <person name="LaButti K."/>
            <person name="Morin E."/>
            <person name="Salamov A."/>
            <person name="Lipzen A."/>
            <person name="Mereny Z."/>
            <person name="Hegedus B."/>
            <person name="Baldrian P."/>
            <person name="Stursova M."/>
            <person name="Weitz H."/>
            <person name="Taylor A."/>
            <person name="Grigoriev I.V."/>
            <person name="Nagy L.G."/>
            <person name="Martin F."/>
            <person name="Kauserud H."/>
        </authorList>
    </citation>
    <scope>NUCLEOTIDE SEQUENCE</scope>
    <source>
        <strain evidence="2">9144</strain>
    </source>
</reference>
<feature type="region of interest" description="Disordered" evidence="1">
    <location>
        <begin position="629"/>
        <end position="734"/>
    </location>
</feature>
<comment type="caution">
    <text evidence="2">The sequence shown here is derived from an EMBL/GenBank/DDBJ whole genome shotgun (WGS) entry which is preliminary data.</text>
</comment>
<feature type="compositionally biased region" description="Polar residues" evidence="1">
    <location>
        <begin position="166"/>
        <end position="176"/>
    </location>
</feature>
<feature type="compositionally biased region" description="Acidic residues" evidence="1">
    <location>
        <begin position="95"/>
        <end position="104"/>
    </location>
</feature>
<feature type="compositionally biased region" description="Polar residues" evidence="1">
    <location>
        <begin position="46"/>
        <end position="56"/>
    </location>
</feature>
<evidence type="ECO:0000313" key="3">
    <source>
        <dbReference type="Proteomes" id="UP001219525"/>
    </source>
</evidence>
<gene>
    <name evidence="2" type="ORF">GGX14DRAFT_411878</name>
</gene>
<name>A0AAD6YWQ3_9AGAR</name>
<organism evidence="2 3">
    <name type="scientific">Mycena pura</name>
    <dbReference type="NCBI Taxonomy" id="153505"/>
    <lineage>
        <taxon>Eukaryota</taxon>
        <taxon>Fungi</taxon>
        <taxon>Dikarya</taxon>
        <taxon>Basidiomycota</taxon>
        <taxon>Agaricomycotina</taxon>
        <taxon>Agaricomycetes</taxon>
        <taxon>Agaricomycetidae</taxon>
        <taxon>Agaricales</taxon>
        <taxon>Marasmiineae</taxon>
        <taxon>Mycenaceae</taxon>
        <taxon>Mycena</taxon>
    </lineage>
</organism>
<feature type="compositionally biased region" description="Pro residues" evidence="1">
    <location>
        <begin position="783"/>
        <end position="796"/>
    </location>
</feature>
<keyword evidence="3" id="KW-1185">Reference proteome</keyword>
<accession>A0AAD6YWQ3</accession>
<feature type="compositionally biased region" description="Pro residues" evidence="1">
    <location>
        <begin position="902"/>
        <end position="920"/>
    </location>
</feature>
<feature type="region of interest" description="Disordered" evidence="1">
    <location>
        <begin position="538"/>
        <end position="560"/>
    </location>
</feature>
<feature type="region of interest" description="Disordered" evidence="1">
    <location>
        <begin position="896"/>
        <end position="970"/>
    </location>
</feature>
<feature type="compositionally biased region" description="Low complexity" evidence="1">
    <location>
        <begin position="392"/>
        <end position="405"/>
    </location>
</feature>
<feature type="region of interest" description="Disordered" evidence="1">
    <location>
        <begin position="1"/>
        <end position="182"/>
    </location>
</feature>
<protein>
    <submittedName>
        <fullName evidence="2">Uncharacterized protein</fullName>
    </submittedName>
</protein>
<evidence type="ECO:0000313" key="2">
    <source>
        <dbReference type="EMBL" id="KAJ7230714.1"/>
    </source>
</evidence>
<proteinExistence type="predicted"/>
<feature type="region of interest" description="Disordered" evidence="1">
    <location>
        <begin position="767"/>
        <end position="809"/>
    </location>
</feature>
<feature type="compositionally biased region" description="Low complexity" evidence="1">
    <location>
        <begin position="80"/>
        <end position="91"/>
    </location>
</feature>
<feature type="compositionally biased region" description="Low complexity" evidence="1">
    <location>
        <begin position="415"/>
        <end position="436"/>
    </location>
</feature>
<dbReference type="EMBL" id="JARJCW010000001">
    <property type="protein sequence ID" value="KAJ7230714.1"/>
    <property type="molecule type" value="Genomic_DNA"/>
</dbReference>
<feature type="compositionally biased region" description="Pro residues" evidence="1">
    <location>
        <begin position="125"/>
        <end position="135"/>
    </location>
</feature>
<feature type="compositionally biased region" description="Polar residues" evidence="1">
    <location>
        <begin position="924"/>
        <end position="934"/>
    </location>
</feature>
<feature type="region of interest" description="Disordered" evidence="1">
    <location>
        <begin position="335"/>
        <end position="472"/>
    </location>
</feature>
<sequence length="970" mass="102277">MDDPWANAWGEPTTVHKQPLAPIFPTHDADDEEDITIPSWDGPPASTWSDNTSLWGSRSPALDKFPSWTSPYDNLPLGKSSVSSAVTAQVSDIPFNDEQEEDDPQLQRDSESTPEPEPEFRPEPPTDPLFEPPLSSPTFPTTSPSVSPPGSPDAFGTFETGLNHRPTISDTWTPENTGFEPHAADAAWGGAWVPSDVEEPENNGPETVDEWEVAKQQKAMQDKHVPPELLGSILSQFTELANELYPPPPLPNLDPNDYRVNRHKGLEGLESMNATIVRLLPTDFTLPLPRPFPKSEIAKSAAEALRLSRSAAFVRFGPLRSTAWEASIKSRPEVVGEPDLLPPGWRIVETKQKEEATSGDKKKHGGSLMRSFFGRRAATPPVVGGGDGAPQRPTSPAPTSSPRASMDSTKSPLKSPTNTSATSAAASPAVSGGTSPQAPPVAPVMSRAESTDAGGKADPNITPAAPPTAPSAVSRFLGRFGRKAATPAGPHNLSLSEGDFDFLADIEGAPPNSAPASNSNFSMLDDPVPLPAKLAPPPRASTPVITSQNHGDESRPGIGTESDDLAILAAPLPPLSLKPFAPPPVKSASAPASAPKSMSPVDMDFSAWGFDNEVKSDEVEKWDPATRVIATTQPQTRQQSSTKAVTNARGSVLPPRRTPTAIMSSGPSKPPLVPKLEAAFNFPPPPLTQTQSASPALLPPPPRNKAPTSVLLDDDDFSDFHGPAPISSNEPSNAVYDASFSSISSERALFSSTSSASVPTSLFDDFDDFMQASPQEAATLHTPSPPRPPAKPPHVPAAPLSSADPDDTPLAFIAQGTKAQSSLLAKRAANHQRAVSLVKTAAASSGVRWPAPPSPLPDALAPPRDQSDPFGFGAQTMQSQQATFIKELALSPPAAARTTVLSPPPEAQVPPLFPPPPDPVPLRTLSSPPHSLPQNGAVPVLQRLTPAPPPPLSKSSGGLSAQDLSFFEGL</sequence>